<dbReference type="Proteomes" id="UP000285023">
    <property type="component" value="Unassembled WGS sequence"/>
</dbReference>
<name>A0A418PYV2_9SPHN</name>
<keyword evidence="3" id="KW-1185">Reference proteome</keyword>
<feature type="transmembrane region" description="Helical" evidence="1">
    <location>
        <begin position="45"/>
        <end position="66"/>
    </location>
</feature>
<keyword evidence="1" id="KW-0472">Membrane</keyword>
<accession>A0A418PYV2</accession>
<dbReference type="EMBL" id="QXTF01000003">
    <property type="protein sequence ID" value="RIX27246.1"/>
    <property type="molecule type" value="Genomic_DNA"/>
</dbReference>
<protein>
    <submittedName>
        <fullName evidence="2">Uncharacterized protein</fullName>
    </submittedName>
</protein>
<gene>
    <name evidence="2" type="ORF">D3M59_09305</name>
</gene>
<keyword evidence="1" id="KW-0812">Transmembrane</keyword>
<evidence type="ECO:0000313" key="3">
    <source>
        <dbReference type="Proteomes" id="UP000285023"/>
    </source>
</evidence>
<organism evidence="2 3">
    <name type="scientific">Sphingomonas edaphi</name>
    <dbReference type="NCBI Taxonomy" id="2315689"/>
    <lineage>
        <taxon>Bacteria</taxon>
        <taxon>Pseudomonadati</taxon>
        <taxon>Pseudomonadota</taxon>
        <taxon>Alphaproteobacteria</taxon>
        <taxon>Sphingomonadales</taxon>
        <taxon>Sphingomonadaceae</taxon>
        <taxon>Sphingomonas</taxon>
    </lineage>
</organism>
<dbReference type="AlphaFoldDB" id="A0A418PYV2"/>
<evidence type="ECO:0000256" key="1">
    <source>
        <dbReference type="SAM" id="Phobius"/>
    </source>
</evidence>
<dbReference type="RefSeq" id="WP_119533399.1">
    <property type="nucleotide sequence ID" value="NZ_QXTF01000003.1"/>
</dbReference>
<reference evidence="2 3" key="1">
    <citation type="submission" date="2018-09" db="EMBL/GenBank/DDBJ databases">
        <title>Sphingomonas sp. DAC4.</title>
        <authorList>
            <person name="Seo T."/>
        </authorList>
    </citation>
    <scope>NUCLEOTIDE SEQUENCE [LARGE SCALE GENOMIC DNA]</scope>
    <source>
        <strain evidence="2 3">DAC4</strain>
    </source>
</reference>
<proteinExistence type="predicted"/>
<comment type="caution">
    <text evidence="2">The sequence shown here is derived from an EMBL/GenBank/DDBJ whole genome shotgun (WGS) entry which is preliminary data.</text>
</comment>
<feature type="transmembrane region" description="Helical" evidence="1">
    <location>
        <begin position="72"/>
        <end position="90"/>
    </location>
</feature>
<evidence type="ECO:0000313" key="2">
    <source>
        <dbReference type="EMBL" id="RIX27246.1"/>
    </source>
</evidence>
<sequence>MTTDKADQAIARADRVMQQLDERGGAVRDAARRERQRLNAGLGRAVTRAGIAVGVISLATIIIGMIVPIGMFGFLAAVGLAVGVAALLLVGGNKEIAAPNVTPDLPNGQMVQRFDSYLFRARRALPAPAQAELDQLSAALPALRQTLERVPELDPSAQDARRLMSSHLPGLIDRYLHVPPPYRNERDGEGVSVDQRLVEALSAGRQALTEISEKLARADLAAFETQGRFIQSRYKDEAID</sequence>
<keyword evidence="1" id="KW-1133">Transmembrane helix</keyword>
<dbReference type="OrthoDB" id="7594143at2"/>